<dbReference type="AlphaFoldDB" id="A0A0A1TAI3"/>
<keyword evidence="2" id="KW-1133">Transmembrane helix</keyword>
<reference evidence="3 4" key="1">
    <citation type="journal article" date="2015" name="Genome Announc.">
        <title>Draft Genome Sequence and Gene Annotation of the Entomopathogenic Fungus Verticillium hemipterigenum.</title>
        <authorList>
            <person name="Horn F."/>
            <person name="Habel A."/>
            <person name="Scharf D.H."/>
            <person name="Dworschak J."/>
            <person name="Brakhage A.A."/>
            <person name="Guthke R."/>
            <person name="Hertweck C."/>
            <person name="Linde J."/>
        </authorList>
    </citation>
    <scope>NUCLEOTIDE SEQUENCE [LARGE SCALE GENOMIC DNA]</scope>
</reference>
<keyword evidence="4" id="KW-1185">Reference proteome</keyword>
<evidence type="ECO:0000256" key="1">
    <source>
        <dbReference type="SAM" id="MobiDB-lite"/>
    </source>
</evidence>
<feature type="compositionally biased region" description="Low complexity" evidence="1">
    <location>
        <begin position="1"/>
        <end position="18"/>
    </location>
</feature>
<dbReference type="STRING" id="1531966.A0A0A1TAI3"/>
<dbReference type="Proteomes" id="UP000039046">
    <property type="component" value="Unassembled WGS sequence"/>
</dbReference>
<proteinExistence type="predicted"/>
<protein>
    <submittedName>
        <fullName evidence="3">Uncharacterized protein</fullName>
    </submittedName>
</protein>
<accession>A0A0A1TAI3</accession>
<feature type="transmembrane region" description="Helical" evidence="2">
    <location>
        <begin position="232"/>
        <end position="252"/>
    </location>
</feature>
<feature type="region of interest" description="Disordered" evidence="1">
    <location>
        <begin position="360"/>
        <end position="383"/>
    </location>
</feature>
<dbReference type="HOGENOM" id="CLU_721956_0_0_1"/>
<keyword evidence="2" id="KW-0812">Transmembrane</keyword>
<feature type="region of interest" description="Disordered" evidence="1">
    <location>
        <begin position="1"/>
        <end position="34"/>
    </location>
</feature>
<sequence>MSTTEPSPIPTSSSSRPQSAPPPWSTLPSQPTGSSTSSVTYSIIATAAGLLNESFTAPLSCAGIRQLNSTVTTKPDGGLQSSWGWLYAAGCIPDMVDSSCLPYISGQRYGYETALDGKSADAHLPVFSPALGCPVGYSSACTMMTGVSWMLNAGQTAVGCCPSGYQCEPTGISCFSSATPGALVTNTACSNDGSSPLTASIGSSTIAIGCAPRVVYIRNVEADHGLSSGAKAAIGTCVGLAVITITLVGYILSRRRRRQRRKTTATTNEKSEHELEGSSELTVELQGDMKAFKAEADGKDNEMEIYELADTGVVEVPEDAFSPVELDNNNFHETQPTITIKDTAMADRLGTPDVILSPLSPHDEASALEPQATTKRFSFEKGH</sequence>
<keyword evidence="2" id="KW-0472">Membrane</keyword>
<organism evidence="3 4">
    <name type="scientific">[Torrubiella] hemipterigena</name>
    <dbReference type="NCBI Taxonomy" id="1531966"/>
    <lineage>
        <taxon>Eukaryota</taxon>
        <taxon>Fungi</taxon>
        <taxon>Dikarya</taxon>
        <taxon>Ascomycota</taxon>
        <taxon>Pezizomycotina</taxon>
        <taxon>Sordariomycetes</taxon>
        <taxon>Hypocreomycetidae</taxon>
        <taxon>Hypocreales</taxon>
        <taxon>Clavicipitaceae</taxon>
        <taxon>Clavicipitaceae incertae sedis</taxon>
        <taxon>'Torrubiella' clade</taxon>
    </lineage>
</organism>
<dbReference type="EMBL" id="CDHN01000001">
    <property type="protein sequence ID" value="CEJ83170.1"/>
    <property type="molecule type" value="Genomic_DNA"/>
</dbReference>
<evidence type="ECO:0000313" key="4">
    <source>
        <dbReference type="Proteomes" id="UP000039046"/>
    </source>
</evidence>
<gene>
    <name evidence="3" type="ORF">VHEMI03191</name>
</gene>
<name>A0A0A1TAI3_9HYPO</name>
<feature type="region of interest" description="Disordered" evidence="1">
    <location>
        <begin position="258"/>
        <end position="281"/>
    </location>
</feature>
<evidence type="ECO:0000313" key="3">
    <source>
        <dbReference type="EMBL" id="CEJ83170.1"/>
    </source>
</evidence>
<dbReference type="OrthoDB" id="4891185at2759"/>
<evidence type="ECO:0000256" key="2">
    <source>
        <dbReference type="SAM" id="Phobius"/>
    </source>
</evidence>